<dbReference type="AlphaFoldDB" id="A0A0E2BDW0"/>
<dbReference type="EMBL" id="AHMY02000047">
    <property type="protein sequence ID" value="EKO15364.1"/>
    <property type="molecule type" value="Genomic_DNA"/>
</dbReference>
<evidence type="ECO:0000313" key="2">
    <source>
        <dbReference type="Proteomes" id="UP000006253"/>
    </source>
</evidence>
<dbReference type="Proteomes" id="UP000006253">
    <property type="component" value="Unassembled WGS sequence"/>
</dbReference>
<sequence length="116" mass="13535">MIYPNEVMQTEDKKYIRVWKKLNVSEISSQLLLIDDLYGTCGNCKHLGLNYTKDKICPECKTKFRYLATNSKSQTEIAKILTRLEKENLDLILIDRDDFNQSKAKNAIKDLFKPTE</sequence>
<reference evidence="1 2" key="1">
    <citation type="submission" date="2012-10" db="EMBL/GenBank/DDBJ databases">
        <authorList>
            <person name="Harkins D.M."/>
            <person name="Durkin A.S."/>
            <person name="Brinkac L.M."/>
            <person name="Selengut J.D."/>
            <person name="Sanka R."/>
            <person name="DePew J."/>
            <person name="Purushe J."/>
            <person name="Peacock S.J."/>
            <person name="Thaipadungpanit J."/>
            <person name="Wuthiekanun V.W."/>
            <person name="Day N.P."/>
            <person name="Vinetz J.M."/>
            <person name="Sutton G.G."/>
            <person name="Nelson W.C."/>
            <person name="Fouts D.E."/>
        </authorList>
    </citation>
    <scope>NUCLEOTIDE SEQUENCE [LARGE SCALE GENOMIC DNA]</scope>
    <source>
        <strain evidence="1 2">H1</strain>
    </source>
</reference>
<comment type="caution">
    <text evidence="1">The sequence shown here is derived from an EMBL/GenBank/DDBJ whole genome shotgun (WGS) entry which is preliminary data.</text>
</comment>
<gene>
    <name evidence="1" type="ORF">LEP1GSC081_1221</name>
</gene>
<proteinExistence type="predicted"/>
<accession>A0A0E2BDW0</accession>
<name>A0A0E2BDW0_9LEPT</name>
<protein>
    <submittedName>
        <fullName evidence="1">Uncharacterized protein</fullName>
    </submittedName>
</protein>
<organism evidence="1 2">
    <name type="scientific">Leptospira kirschneri str. H1</name>
    <dbReference type="NCBI Taxonomy" id="1049966"/>
    <lineage>
        <taxon>Bacteria</taxon>
        <taxon>Pseudomonadati</taxon>
        <taxon>Spirochaetota</taxon>
        <taxon>Spirochaetia</taxon>
        <taxon>Leptospirales</taxon>
        <taxon>Leptospiraceae</taxon>
        <taxon>Leptospira</taxon>
    </lineage>
</organism>
<evidence type="ECO:0000313" key="1">
    <source>
        <dbReference type="EMBL" id="EKO15364.1"/>
    </source>
</evidence>